<feature type="domain" description="C2H2-type" evidence="6">
    <location>
        <begin position="396"/>
        <end position="423"/>
    </location>
</feature>
<dbReference type="EMBL" id="OC319875">
    <property type="protein sequence ID" value="CAD7406550.1"/>
    <property type="molecule type" value="Genomic_DNA"/>
</dbReference>
<feature type="domain" description="C2H2-type" evidence="6">
    <location>
        <begin position="217"/>
        <end position="244"/>
    </location>
</feature>
<dbReference type="FunFam" id="3.30.160.60:FF:000100">
    <property type="entry name" value="Zinc finger 45-like"/>
    <property type="match status" value="1"/>
</dbReference>
<dbReference type="GO" id="GO:0008270">
    <property type="term" value="F:zinc ion binding"/>
    <property type="evidence" value="ECO:0007669"/>
    <property type="project" value="UniProtKB-KW"/>
</dbReference>
<dbReference type="FunFam" id="3.30.160.60:FF:000446">
    <property type="entry name" value="Zinc finger protein"/>
    <property type="match status" value="2"/>
</dbReference>
<dbReference type="InterPro" id="IPR013087">
    <property type="entry name" value="Znf_C2H2_type"/>
</dbReference>
<keyword evidence="2" id="KW-0677">Repeat</keyword>
<organism evidence="7">
    <name type="scientific">Timema cristinae</name>
    <name type="common">Walking stick</name>
    <dbReference type="NCBI Taxonomy" id="61476"/>
    <lineage>
        <taxon>Eukaryota</taxon>
        <taxon>Metazoa</taxon>
        <taxon>Ecdysozoa</taxon>
        <taxon>Arthropoda</taxon>
        <taxon>Hexapoda</taxon>
        <taxon>Insecta</taxon>
        <taxon>Pterygota</taxon>
        <taxon>Neoptera</taxon>
        <taxon>Polyneoptera</taxon>
        <taxon>Phasmatodea</taxon>
        <taxon>Timematodea</taxon>
        <taxon>Timematoidea</taxon>
        <taxon>Timematidae</taxon>
        <taxon>Timema</taxon>
    </lineage>
</organism>
<feature type="domain" description="C2H2-type" evidence="6">
    <location>
        <begin position="424"/>
        <end position="451"/>
    </location>
</feature>
<feature type="domain" description="C2H2-type" evidence="6">
    <location>
        <begin position="329"/>
        <end position="352"/>
    </location>
</feature>
<dbReference type="PANTHER" id="PTHR24379">
    <property type="entry name" value="KRAB AND ZINC FINGER DOMAIN-CONTAINING"/>
    <property type="match status" value="1"/>
</dbReference>
<dbReference type="Gene3D" id="3.30.160.60">
    <property type="entry name" value="Classic Zinc Finger"/>
    <property type="match status" value="7"/>
</dbReference>
<feature type="domain" description="C2H2-type" evidence="6">
    <location>
        <begin position="245"/>
        <end position="272"/>
    </location>
</feature>
<keyword evidence="4" id="KW-0862">Zinc</keyword>
<feature type="domain" description="C2H2-type" evidence="6">
    <location>
        <begin position="368"/>
        <end position="395"/>
    </location>
</feature>
<feature type="domain" description="C2H2-type" evidence="6">
    <location>
        <begin position="452"/>
        <end position="480"/>
    </location>
</feature>
<keyword evidence="1" id="KW-0479">Metal-binding</keyword>
<sequence>MQSTKDGLKHYNYQCNPVSFMKNFIKKGCGAHKLYLAGLEEEKRIEAELKKQKQEDKEKKINLYMHTSTNNCRNITCWWYGEEVYVAIVKALYGYVKKSEEDLHKNLAKDIQDNSKRCVQNQSEDNAKKCAQNQSEDNSKKCMRNQSEEESCLDGWDEDEGNCYYCGTASSSKWHSECRKLFFGGIVAAFSCNFCKMKFKGKRSLTYHKMTHTGDGVICGFCGKLLFGKKSVNYHKQKHTSHRSHKCSICFKAYHSNRYLLQHMNIHTGQTQKYLCHTCGLFCSKTRYYTHIRMHSNVKNYICDKCGKSFTRYNELNSHLISHSSDINYNCAVCNKGTKTRTMLMHHIKTKHPQTMGLPETLGWPQKFPCSICNKKLSCKNTLTMHMQMHRGEKNYQCTICSKRLSTKTGLNMHIKIHKGEKNYQCTICSKKFLHKPYLMKHSISHTRERNYKCDLCDKTYMYPNDLAKHKSSVHSKKKTKK</sequence>
<evidence type="ECO:0000256" key="3">
    <source>
        <dbReference type="ARBA" id="ARBA00022771"/>
    </source>
</evidence>
<evidence type="ECO:0000256" key="2">
    <source>
        <dbReference type="ARBA" id="ARBA00022737"/>
    </source>
</evidence>
<name>A0A7R9D3I8_TIMCR</name>
<dbReference type="Pfam" id="PF00096">
    <property type="entry name" value="zf-C2H2"/>
    <property type="match status" value="2"/>
</dbReference>
<proteinExistence type="predicted"/>
<evidence type="ECO:0000256" key="4">
    <source>
        <dbReference type="ARBA" id="ARBA00022833"/>
    </source>
</evidence>
<dbReference type="PROSITE" id="PS00028">
    <property type="entry name" value="ZINC_FINGER_C2H2_1"/>
    <property type="match status" value="8"/>
</dbReference>
<evidence type="ECO:0000256" key="5">
    <source>
        <dbReference type="PROSITE-ProRule" id="PRU00042"/>
    </source>
</evidence>
<evidence type="ECO:0000256" key="1">
    <source>
        <dbReference type="ARBA" id="ARBA00022723"/>
    </source>
</evidence>
<evidence type="ECO:0000313" key="7">
    <source>
        <dbReference type="EMBL" id="CAD7406550.1"/>
    </source>
</evidence>
<dbReference type="SMART" id="SM00355">
    <property type="entry name" value="ZnF_C2H2"/>
    <property type="match status" value="10"/>
</dbReference>
<reference evidence="7" key="1">
    <citation type="submission" date="2020-11" db="EMBL/GenBank/DDBJ databases">
        <authorList>
            <person name="Tran Van P."/>
        </authorList>
    </citation>
    <scope>NUCLEOTIDE SEQUENCE</scope>
</reference>
<protein>
    <recommendedName>
        <fullName evidence="6">C2H2-type domain-containing protein</fullName>
    </recommendedName>
</protein>
<dbReference type="SUPFAM" id="SSF57667">
    <property type="entry name" value="beta-beta-alpha zinc fingers"/>
    <property type="match status" value="5"/>
</dbReference>
<gene>
    <name evidence="7" type="ORF">TCEB3V08_LOCUS8583</name>
</gene>
<keyword evidence="3 5" id="KW-0863">Zinc-finger</keyword>
<dbReference type="Pfam" id="PF13912">
    <property type="entry name" value="zf-C2H2_6"/>
    <property type="match status" value="1"/>
</dbReference>
<dbReference type="InterPro" id="IPR036236">
    <property type="entry name" value="Znf_C2H2_sf"/>
</dbReference>
<feature type="domain" description="C2H2-type" evidence="6">
    <location>
        <begin position="301"/>
        <end position="328"/>
    </location>
</feature>
<dbReference type="AlphaFoldDB" id="A0A7R9D3I8"/>
<dbReference type="PROSITE" id="PS50157">
    <property type="entry name" value="ZINC_FINGER_C2H2_2"/>
    <property type="match status" value="9"/>
</dbReference>
<accession>A0A7R9D3I8</accession>
<dbReference type="GO" id="GO:0005634">
    <property type="term" value="C:nucleus"/>
    <property type="evidence" value="ECO:0007669"/>
    <property type="project" value="UniProtKB-ARBA"/>
</dbReference>
<feature type="domain" description="C2H2-type" evidence="6">
    <location>
        <begin position="190"/>
        <end position="217"/>
    </location>
</feature>
<dbReference type="PANTHER" id="PTHR24379:SF121">
    <property type="entry name" value="C2H2-TYPE DOMAIN-CONTAINING PROTEIN"/>
    <property type="match status" value="1"/>
</dbReference>
<evidence type="ECO:0000259" key="6">
    <source>
        <dbReference type="PROSITE" id="PS50157"/>
    </source>
</evidence>